<gene>
    <name evidence="2" type="ORF">AB1Y20_019302</name>
</gene>
<sequence length="114" mass="12612">MSNPATEVATAAEALHAKLKLDADSTNYYQQHAFNDADRDLMARINAQNDEKDREEAERAAATKCPERSCALLDRPAIVVRSTNGAGFNDRPSSAVANGEERRRLDPNHVPSFW</sequence>
<accession>A0AB34JTQ9</accession>
<protein>
    <submittedName>
        <fullName evidence="2">Uncharacterized protein</fullName>
    </submittedName>
</protein>
<dbReference type="EMBL" id="JBGBPQ010000005">
    <property type="protein sequence ID" value="KAL1524407.1"/>
    <property type="molecule type" value="Genomic_DNA"/>
</dbReference>
<evidence type="ECO:0000256" key="1">
    <source>
        <dbReference type="SAM" id="MobiDB-lite"/>
    </source>
</evidence>
<evidence type="ECO:0000313" key="2">
    <source>
        <dbReference type="EMBL" id="KAL1524407.1"/>
    </source>
</evidence>
<organism evidence="2 3">
    <name type="scientific">Prymnesium parvum</name>
    <name type="common">Toxic golden alga</name>
    <dbReference type="NCBI Taxonomy" id="97485"/>
    <lineage>
        <taxon>Eukaryota</taxon>
        <taxon>Haptista</taxon>
        <taxon>Haptophyta</taxon>
        <taxon>Prymnesiophyceae</taxon>
        <taxon>Prymnesiales</taxon>
        <taxon>Prymnesiaceae</taxon>
        <taxon>Prymnesium</taxon>
    </lineage>
</organism>
<dbReference type="Proteomes" id="UP001515480">
    <property type="component" value="Unassembled WGS sequence"/>
</dbReference>
<proteinExistence type="predicted"/>
<feature type="compositionally biased region" description="Polar residues" evidence="1">
    <location>
        <begin position="83"/>
        <end position="96"/>
    </location>
</feature>
<comment type="caution">
    <text evidence="2">The sequence shown here is derived from an EMBL/GenBank/DDBJ whole genome shotgun (WGS) entry which is preliminary data.</text>
</comment>
<feature type="region of interest" description="Disordered" evidence="1">
    <location>
        <begin position="83"/>
        <end position="114"/>
    </location>
</feature>
<name>A0AB34JTQ9_PRYPA</name>
<evidence type="ECO:0000313" key="3">
    <source>
        <dbReference type="Proteomes" id="UP001515480"/>
    </source>
</evidence>
<reference evidence="2 3" key="1">
    <citation type="journal article" date="2024" name="Science">
        <title>Giant polyketide synthase enzymes in the biosynthesis of giant marine polyether toxins.</title>
        <authorList>
            <person name="Fallon T.R."/>
            <person name="Shende V.V."/>
            <person name="Wierzbicki I.H."/>
            <person name="Pendleton A.L."/>
            <person name="Watervoot N.F."/>
            <person name="Auber R.P."/>
            <person name="Gonzalez D.J."/>
            <person name="Wisecaver J.H."/>
            <person name="Moore B.S."/>
        </authorList>
    </citation>
    <scope>NUCLEOTIDE SEQUENCE [LARGE SCALE GENOMIC DNA]</scope>
    <source>
        <strain evidence="2 3">12B1</strain>
    </source>
</reference>
<keyword evidence="3" id="KW-1185">Reference proteome</keyword>
<dbReference type="AlphaFoldDB" id="A0AB34JTQ9"/>